<dbReference type="Pfam" id="PF13538">
    <property type="entry name" value="UvrD_C_2"/>
    <property type="match status" value="1"/>
</dbReference>
<dbReference type="PANTHER" id="PTHR11070">
    <property type="entry name" value="UVRD / RECB / PCRA DNA HELICASE FAMILY MEMBER"/>
    <property type="match status" value="1"/>
</dbReference>
<accession>A0A6P1TRB8</accession>
<dbReference type="Pfam" id="PF00580">
    <property type="entry name" value="UvrD-helicase"/>
    <property type="match status" value="1"/>
</dbReference>
<dbReference type="Gene3D" id="3.40.50.300">
    <property type="entry name" value="P-loop containing nucleotide triphosphate hydrolases"/>
    <property type="match status" value="2"/>
</dbReference>
<keyword evidence="3 5" id="KW-0347">Helicase</keyword>
<dbReference type="InterPro" id="IPR027785">
    <property type="entry name" value="UvrD-like_helicase_C"/>
</dbReference>
<proteinExistence type="predicted"/>
<dbReference type="EMBL" id="CP048000">
    <property type="protein sequence ID" value="QHQ62782.1"/>
    <property type="molecule type" value="Genomic_DNA"/>
</dbReference>
<feature type="domain" description="UvrD-like helicase ATP-binding" evidence="6">
    <location>
        <begin position="193"/>
        <end position="532"/>
    </location>
</feature>
<dbReference type="InterPro" id="IPR014016">
    <property type="entry name" value="UvrD-like_ATP-bd"/>
</dbReference>
<evidence type="ECO:0000256" key="1">
    <source>
        <dbReference type="ARBA" id="ARBA00022741"/>
    </source>
</evidence>
<gene>
    <name evidence="7" type="ORF">Ana3638_20010</name>
</gene>
<dbReference type="SUPFAM" id="SSF52540">
    <property type="entry name" value="P-loop containing nucleoside triphosphate hydrolases"/>
    <property type="match status" value="1"/>
</dbReference>
<evidence type="ECO:0000256" key="4">
    <source>
        <dbReference type="ARBA" id="ARBA00022840"/>
    </source>
</evidence>
<dbReference type="GO" id="GO:0003677">
    <property type="term" value="F:DNA binding"/>
    <property type="evidence" value="ECO:0007669"/>
    <property type="project" value="InterPro"/>
</dbReference>
<evidence type="ECO:0000313" key="7">
    <source>
        <dbReference type="EMBL" id="QHQ62782.1"/>
    </source>
</evidence>
<dbReference type="Proteomes" id="UP000464314">
    <property type="component" value="Chromosome"/>
</dbReference>
<organism evidence="7 8">
    <name type="scientific">Anaerocolumna sedimenticola</name>
    <dbReference type="NCBI Taxonomy" id="2696063"/>
    <lineage>
        <taxon>Bacteria</taxon>
        <taxon>Bacillati</taxon>
        <taxon>Bacillota</taxon>
        <taxon>Clostridia</taxon>
        <taxon>Lachnospirales</taxon>
        <taxon>Lachnospiraceae</taxon>
        <taxon>Anaerocolumna</taxon>
    </lineage>
</organism>
<dbReference type="KEGG" id="anr:Ana3638_20010"/>
<dbReference type="GO" id="GO:0000725">
    <property type="term" value="P:recombinational repair"/>
    <property type="evidence" value="ECO:0007669"/>
    <property type="project" value="TreeGrafter"/>
</dbReference>
<sequence>MTNQTERLLEEQYLNSCISIIKKNIDAYKKEIEIMSADIEDMYDRYRHDDPEIFTELSNTITMNENMKTALRKNRRALKKPYFGRIDIKDHDMEEETFYIGKGGVMKDATTIMVVDWRAPLANVYYENGLGECSYIAPDKIKITIDLKKKRTFEIDGEKLIDYFDSEVVTNDDLLTKYLAKNKEAVLGEIIATIQKEQNDIIRKSPYRNMIVQGVAGSGKTTVAMHRISYILYNYAEDFKPEDFYIIGSNRILLNYITGVLPDLDVHGVKQMTMEQLFIRLLYEDWNEKKYKVIPCDKRNYRKGTYDWFQTLEEFCSKLEAKVIPQEDIYLNDKLLYSSEQIKGYIEEGKRLSIQTKIDGLNQRVLNKLKNEITGREITYTPEMKKQLVKDYTKRFGEKKWKVSIYDLYSEFLIKQKEIWHEDIGIQEMNVSMKEFDVYDLAALAYLYKRVKETDPIREAHHIVVDEAQDFGMMAYSVLHYCIPNCSFTIMGDVSQNIHFGYGLHDWEELKDLILTDRFDNFGILSKSYRNTVEISNFAQKILQKGSFSSYPIEPIIRHGEEVSVTECHDEKDMLNQSARIIEKWQQEGYDTIAVVCRNAMEAELVAKNLGKRITIEESDLEKAEFKKGVMVLPVEYTKGLEFDTVLIYNPTSNNYPEDDGHAKLLYVAATRALHELTILHAGAVTKLI</sequence>
<reference evidence="7 8" key="1">
    <citation type="submission" date="2020-01" db="EMBL/GenBank/DDBJ databases">
        <title>Genome analysis of Anaerocolumna sp. CBA3638.</title>
        <authorList>
            <person name="Kim J."/>
            <person name="Roh S.W."/>
        </authorList>
    </citation>
    <scope>NUCLEOTIDE SEQUENCE [LARGE SCALE GENOMIC DNA]</scope>
    <source>
        <strain evidence="7 8">CBA3638</strain>
    </source>
</reference>
<feature type="binding site" evidence="5">
    <location>
        <begin position="214"/>
        <end position="221"/>
    </location>
    <ligand>
        <name>ATP</name>
        <dbReference type="ChEBI" id="CHEBI:30616"/>
    </ligand>
</feature>
<keyword evidence="4 5" id="KW-0067">ATP-binding</keyword>
<keyword evidence="8" id="KW-1185">Reference proteome</keyword>
<evidence type="ECO:0000313" key="8">
    <source>
        <dbReference type="Proteomes" id="UP000464314"/>
    </source>
</evidence>
<keyword evidence="2 5" id="KW-0378">Hydrolase</keyword>
<evidence type="ECO:0000256" key="2">
    <source>
        <dbReference type="ARBA" id="ARBA00022801"/>
    </source>
</evidence>
<dbReference type="InterPro" id="IPR000212">
    <property type="entry name" value="DNA_helicase_UvrD/REP"/>
</dbReference>
<protein>
    <submittedName>
        <fullName evidence="7">AAA family ATPase</fullName>
    </submittedName>
</protein>
<dbReference type="PANTHER" id="PTHR11070:SF17">
    <property type="entry name" value="DNA HELICASE IV"/>
    <property type="match status" value="1"/>
</dbReference>
<evidence type="ECO:0000256" key="3">
    <source>
        <dbReference type="ARBA" id="ARBA00022806"/>
    </source>
</evidence>
<evidence type="ECO:0000259" key="6">
    <source>
        <dbReference type="PROSITE" id="PS51198"/>
    </source>
</evidence>
<name>A0A6P1TRB8_9FIRM</name>
<dbReference type="AlphaFoldDB" id="A0A6P1TRB8"/>
<dbReference type="GO" id="GO:0005524">
    <property type="term" value="F:ATP binding"/>
    <property type="evidence" value="ECO:0007669"/>
    <property type="project" value="UniProtKB-UniRule"/>
</dbReference>
<dbReference type="GO" id="GO:0005829">
    <property type="term" value="C:cytosol"/>
    <property type="evidence" value="ECO:0007669"/>
    <property type="project" value="TreeGrafter"/>
</dbReference>
<dbReference type="GO" id="GO:0016787">
    <property type="term" value="F:hydrolase activity"/>
    <property type="evidence" value="ECO:0007669"/>
    <property type="project" value="UniProtKB-UniRule"/>
</dbReference>
<dbReference type="GO" id="GO:0043138">
    <property type="term" value="F:3'-5' DNA helicase activity"/>
    <property type="evidence" value="ECO:0007669"/>
    <property type="project" value="UniProtKB-EC"/>
</dbReference>
<dbReference type="RefSeq" id="WP_161839603.1">
    <property type="nucleotide sequence ID" value="NZ_CP048000.1"/>
</dbReference>
<evidence type="ECO:0000256" key="5">
    <source>
        <dbReference type="PROSITE-ProRule" id="PRU00560"/>
    </source>
</evidence>
<keyword evidence="1 5" id="KW-0547">Nucleotide-binding</keyword>
<dbReference type="InterPro" id="IPR027417">
    <property type="entry name" value="P-loop_NTPase"/>
</dbReference>
<dbReference type="PROSITE" id="PS51198">
    <property type="entry name" value="UVRD_HELICASE_ATP_BIND"/>
    <property type="match status" value="1"/>
</dbReference>